<dbReference type="STRING" id="212602.A0A420HTT3"/>
<keyword evidence="1" id="KW-0479">Metal-binding</keyword>
<dbReference type="InterPro" id="IPR001876">
    <property type="entry name" value="Znf_RanBP2"/>
</dbReference>
<keyword evidence="7" id="KW-1185">Reference proteome</keyword>
<dbReference type="PROSITE" id="PS01358">
    <property type="entry name" value="ZF_RANBP2_1"/>
    <property type="match status" value="1"/>
</dbReference>
<evidence type="ECO:0000313" key="7">
    <source>
        <dbReference type="Proteomes" id="UP000286134"/>
    </source>
</evidence>
<dbReference type="PROSITE" id="PS50199">
    <property type="entry name" value="ZF_RANBP2_2"/>
    <property type="match status" value="1"/>
</dbReference>
<evidence type="ECO:0000256" key="2">
    <source>
        <dbReference type="ARBA" id="ARBA00022771"/>
    </source>
</evidence>
<keyword evidence="3" id="KW-0862">Zinc</keyword>
<evidence type="ECO:0000256" key="4">
    <source>
        <dbReference type="PROSITE-ProRule" id="PRU00322"/>
    </source>
</evidence>
<dbReference type="EMBL" id="MCFK01004748">
    <property type="protein sequence ID" value="RKF60817.1"/>
    <property type="molecule type" value="Genomic_DNA"/>
</dbReference>
<sequence>MSGTGLDQSIWARCPNRTTFHLCGDWTCSSCRTRNYYWQEKCVKCCNSRHEIKQFLTATTSSKAKDQYSPAVKQPISSSICFAANNRAISKVDLTSVSFHNLEQSYWAPRHDKLDSLHKLIPRTLEPSTSKNSLSEPNLPRKKIESNLPYQVQHYILKLMERMLEEACYEFALRWIPRKLSEIECDCAEALELARWKSILPSEVPQHAFNSEARHSIFSSLADAVYIRNAAAHRHRCDNHVICNMARQGAKLMTILSDNTRQEKFIHLRAAIIEWENNFKDLSTARANLECALQKIAEQPINDMDWTPDSVSMDETSYETSLLDPTDHIDMMDLDYF</sequence>
<comment type="caution">
    <text evidence="6">The sequence shown here is derived from an EMBL/GenBank/DDBJ whole genome shotgun (WGS) entry which is preliminary data.</text>
</comment>
<feature type="domain" description="RanBP2-type" evidence="5">
    <location>
        <begin position="22"/>
        <end position="51"/>
    </location>
</feature>
<organism evidence="6 7">
    <name type="scientific">Erysiphe neolycopersici</name>
    <dbReference type="NCBI Taxonomy" id="212602"/>
    <lineage>
        <taxon>Eukaryota</taxon>
        <taxon>Fungi</taxon>
        <taxon>Dikarya</taxon>
        <taxon>Ascomycota</taxon>
        <taxon>Pezizomycotina</taxon>
        <taxon>Leotiomycetes</taxon>
        <taxon>Erysiphales</taxon>
        <taxon>Erysiphaceae</taxon>
        <taxon>Erysiphe</taxon>
    </lineage>
</organism>
<dbReference type="SMART" id="SM00547">
    <property type="entry name" value="ZnF_RBZ"/>
    <property type="match status" value="1"/>
</dbReference>
<gene>
    <name evidence="6" type="ORF">OnM2_047035</name>
</gene>
<evidence type="ECO:0000313" key="6">
    <source>
        <dbReference type="EMBL" id="RKF60817.1"/>
    </source>
</evidence>
<dbReference type="GO" id="GO:0008270">
    <property type="term" value="F:zinc ion binding"/>
    <property type="evidence" value="ECO:0007669"/>
    <property type="project" value="UniProtKB-KW"/>
</dbReference>
<name>A0A420HTT3_9PEZI</name>
<evidence type="ECO:0000259" key="5">
    <source>
        <dbReference type="PROSITE" id="PS50199"/>
    </source>
</evidence>
<accession>A0A420HTT3</accession>
<reference evidence="6 7" key="1">
    <citation type="journal article" date="2018" name="BMC Genomics">
        <title>Comparative genome analyses reveal sequence features reflecting distinct modes of host-adaptation between dicot and monocot powdery mildew.</title>
        <authorList>
            <person name="Wu Y."/>
            <person name="Ma X."/>
            <person name="Pan Z."/>
            <person name="Kale S.D."/>
            <person name="Song Y."/>
            <person name="King H."/>
            <person name="Zhang Q."/>
            <person name="Presley C."/>
            <person name="Deng X."/>
            <person name="Wei C.I."/>
            <person name="Xiao S."/>
        </authorList>
    </citation>
    <scope>NUCLEOTIDE SEQUENCE [LARGE SCALE GENOMIC DNA]</scope>
    <source>
        <strain evidence="6">UMSG2</strain>
    </source>
</reference>
<keyword evidence="2 4" id="KW-0863">Zinc-finger</keyword>
<protein>
    <submittedName>
        <fullName evidence="6">Putative ran bp2 nzf zinc finger-like protein</fullName>
    </submittedName>
</protein>
<proteinExistence type="predicted"/>
<evidence type="ECO:0000256" key="1">
    <source>
        <dbReference type="ARBA" id="ARBA00022723"/>
    </source>
</evidence>
<dbReference type="AlphaFoldDB" id="A0A420HTT3"/>
<dbReference type="OrthoDB" id="294702at2759"/>
<evidence type="ECO:0000256" key="3">
    <source>
        <dbReference type="ARBA" id="ARBA00022833"/>
    </source>
</evidence>
<dbReference type="Proteomes" id="UP000286134">
    <property type="component" value="Unassembled WGS sequence"/>
</dbReference>